<dbReference type="EMBL" id="NPHW01007390">
    <property type="protein sequence ID" value="OXV05211.1"/>
    <property type="molecule type" value="Genomic_DNA"/>
</dbReference>
<keyword evidence="3" id="KW-1185">Reference proteome</keyword>
<comment type="caution">
    <text evidence="2">The sequence shown here is derived from an EMBL/GenBank/DDBJ whole genome shotgun (WGS) entry which is preliminary data.</text>
</comment>
<dbReference type="GO" id="GO:0005524">
    <property type="term" value="F:ATP binding"/>
    <property type="evidence" value="ECO:0007669"/>
    <property type="project" value="InterPro"/>
</dbReference>
<dbReference type="PROSITE" id="PS50011">
    <property type="entry name" value="PROTEIN_KINASE_DOM"/>
    <property type="match status" value="1"/>
</dbReference>
<name>A0A232LM32_9EURO</name>
<feature type="domain" description="Protein kinase" evidence="1">
    <location>
        <begin position="1"/>
        <end position="147"/>
    </location>
</feature>
<reference evidence="2 3" key="1">
    <citation type="journal article" date="2015" name="Environ. Microbiol.">
        <title>Metagenome sequence of Elaphomyces granulatus from sporocarp tissue reveals Ascomycota ectomycorrhizal fingerprints of genome expansion and a Proteobacteria-rich microbiome.</title>
        <authorList>
            <person name="Quandt C.A."/>
            <person name="Kohler A."/>
            <person name="Hesse C.N."/>
            <person name="Sharpton T.J."/>
            <person name="Martin F."/>
            <person name="Spatafora J.W."/>
        </authorList>
    </citation>
    <scope>NUCLEOTIDE SEQUENCE [LARGE SCALE GENOMIC DNA]</scope>
    <source>
        <strain evidence="2 3">OSC145934</strain>
    </source>
</reference>
<evidence type="ECO:0000259" key="1">
    <source>
        <dbReference type="PROSITE" id="PS50011"/>
    </source>
</evidence>
<dbReference type="AlphaFoldDB" id="A0A232LM32"/>
<proteinExistence type="predicted"/>
<evidence type="ECO:0000313" key="2">
    <source>
        <dbReference type="EMBL" id="OXV05211.1"/>
    </source>
</evidence>
<dbReference type="Proteomes" id="UP000243515">
    <property type="component" value="Unassembled WGS sequence"/>
</dbReference>
<evidence type="ECO:0000313" key="3">
    <source>
        <dbReference type="Proteomes" id="UP000243515"/>
    </source>
</evidence>
<organism evidence="2 3">
    <name type="scientific">Elaphomyces granulatus</name>
    <dbReference type="NCBI Taxonomy" id="519963"/>
    <lineage>
        <taxon>Eukaryota</taxon>
        <taxon>Fungi</taxon>
        <taxon>Dikarya</taxon>
        <taxon>Ascomycota</taxon>
        <taxon>Pezizomycotina</taxon>
        <taxon>Eurotiomycetes</taxon>
        <taxon>Eurotiomycetidae</taxon>
        <taxon>Eurotiales</taxon>
        <taxon>Elaphomycetaceae</taxon>
        <taxon>Elaphomyces</taxon>
    </lineage>
</organism>
<dbReference type="InterPro" id="IPR000719">
    <property type="entry name" value="Prot_kinase_dom"/>
</dbReference>
<accession>A0A232LM32</accession>
<protein>
    <recommendedName>
        <fullName evidence="1">Protein kinase domain-containing protein</fullName>
    </recommendedName>
</protein>
<dbReference type="SUPFAM" id="SSF56112">
    <property type="entry name" value="Protein kinase-like (PK-like)"/>
    <property type="match status" value="1"/>
</dbReference>
<gene>
    <name evidence="2" type="ORF">Egran_07021</name>
</gene>
<dbReference type="GO" id="GO:0004672">
    <property type="term" value="F:protein kinase activity"/>
    <property type="evidence" value="ECO:0007669"/>
    <property type="project" value="InterPro"/>
</dbReference>
<dbReference type="Gene3D" id="1.10.510.10">
    <property type="entry name" value="Transferase(Phosphotransferase) domain 1"/>
    <property type="match status" value="1"/>
</dbReference>
<dbReference type="InterPro" id="IPR011009">
    <property type="entry name" value="Kinase-like_dom_sf"/>
</dbReference>
<feature type="non-terminal residue" evidence="2">
    <location>
        <position position="147"/>
    </location>
</feature>
<sequence length="147" mass="16927">MLAFIHRLGQKLPYIIHTPDPYCAPEILVHKEIDLDNPFAADLWSAGCAIFHIATGVVPVDDYGINLLRVWSLVLRETLPHAWIKALPQCEQHVFTHRVHNPNSLTLDGLVAEFYHYPDKQDFADFLRLILVMRPEKRANIPTLLRQ</sequence>